<dbReference type="PROSITE" id="PS51375">
    <property type="entry name" value="PPR"/>
    <property type="match status" value="7"/>
</dbReference>
<feature type="repeat" description="PPR" evidence="2">
    <location>
        <begin position="642"/>
        <end position="676"/>
    </location>
</feature>
<organism evidence="3 4">
    <name type="scientific">Ceratopteris richardii</name>
    <name type="common">Triangle waterfern</name>
    <dbReference type="NCBI Taxonomy" id="49495"/>
    <lineage>
        <taxon>Eukaryota</taxon>
        <taxon>Viridiplantae</taxon>
        <taxon>Streptophyta</taxon>
        <taxon>Embryophyta</taxon>
        <taxon>Tracheophyta</taxon>
        <taxon>Polypodiopsida</taxon>
        <taxon>Polypodiidae</taxon>
        <taxon>Polypodiales</taxon>
        <taxon>Pteridineae</taxon>
        <taxon>Pteridaceae</taxon>
        <taxon>Parkerioideae</taxon>
        <taxon>Ceratopteris</taxon>
    </lineage>
</organism>
<dbReference type="PANTHER" id="PTHR47926:SF533">
    <property type="entry name" value="DYW DOMAIN-CONTAINING PROTEIN"/>
    <property type="match status" value="1"/>
</dbReference>
<dbReference type="Pfam" id="PF13041">
    <property type="entry name" value="PPR_2"/>
    <property type="match status" value="1"/>
</dbReference>
<dbReference type="FunFam" id="1.25.40.10:FF:000031">
    <property type="entry name" value="Pentatricopeptide repeat-containing protein mitochondrial"/>
    <property type="match status" value="1"/>
</dbReference>
<evidence type="ECO:0000256" key="1">
    <source>
        <dbReference type="ARBA" id="ARBA00022737"/>
    </source>
</evidence>
<dbReference type="EMBL" id="CM035414">
    <property type="protein sequence ID" value="KAH7428798.1"/>
    <property type="molecule type" value="Genomic_DNA"/>
</dbReference>
<dbReference type="Pfam" id="PF01535">
    <property type="entry name" value="PPR"/>
    <property type="match status" value="10"/>
</dbReference>
<dbReference type="GO" id="GO:0003723">
    <property type="term" value="F:RNA binding"/>
    <property type="evidence" value="ECO:0007669"/>
    <property type="project" value="InterPro"/>
</dbReference>
<dbReference type="FunFam" id="1.25.40.10:FF:000158">
    <property type="entry name" value="pentatricopeptide repeat-containing protein At2g33680"/>
    <property type="match status" value="1"/>
</dbReference>
<dbReference type="InterPro" id="IPR011990">
    <property type="entry name" value="TPR-like_helical_dom_sf"/>
</dbReference>
<sequence>MRAGRQLKTVLQISSEASCVNDGPGFTTKVPSSLQEFQKLEELVINLCKQNQPGEPLALPALHISTAVLSRDSLYYICRSLLQYKDLRAARTVHCIVINNGLDCISVLLDHLIRLFALCGDLSASYQVFLANPSPSTHTWNAILSSYTQAKEHSRCLVLFDIMEKNNEVTPNINSFLCVLQACTKLRDIELGRSLHGKILSFGFELDICIGTSLINMYSECGYLRDMQQVFDVLPSHDIVSWGAIVSAYGHCGQDKRVIELFKSLQKQGIQPDRGLYVAFLKSCSALNDLEHGRWVHERIKASSLHSDVCLQSVLIEMYSVCGKVHEAYDIFKKMSYRDLMACGAMMSAYISNAHYFSVLTLYEQMQQEGMQPDSVILVCVIKACNVLGELALGRLIHEEAIRQCVDQYLSIGNTLVDLYAKCRSLEEAKNLFDRLPSYDLVSINVILAAYVDNGFAGCALSIFSNMELQGLSPDGVSFKSMLKACAILSNLTMGKFIHGQIIQCKLDSEATLAHDIVHMYARCYALDDALKVFHTLPIKDLMTWSSLMSAFAQQDDYIHILYLLVDMFQANVALDEVVFVDSLKACACLRAIKEGWMLNDKIIRNGFDSSIAVGNSLVSMYAKFGSMQESYHLFERLPIKNVASWGAIIGGYVQHGQSYTAFICFQKMLEDNIAPDQATLACAAKACGRINCMRKGKLLHHLILCSKWASDSVVGNAVIDMYVKCGSLRQAHQVFDSMRCRDTVSWTTMITGYGQYGDFSVMLEFYRKFQQEGLQPTRVLYLCMLQACVSTGAISFGIFVHEEAKKNGFMPDMAISNSLVELHTKWGDLDGAEKVLESVTLRDSMMWNILMAGYGASGDYRRVMSCLQSMQKDGLELDDIVFTVLLRACSNAGLLEESFVFFKSMLIDQQIHPDIEHYGCFIDILSRTGRVEEALELVHTLPNPPDTVIHQSLLASSRTYCNTNSRVLSDTRLQEVEQSHACLVNDLNDSFYMVDDYDYASSINDELLIDKDMSGITVVSEDKESDNVTCCEATTVIDHHSFHTIGTTDYLVNQAVDSLSSNGKHNYSKNMEMKPRRHTMLNEFKSLSDKGFSLIHYKYNNCILISMKRNRCNRFPKTKGLTLSNTSVPHFDVICQDTQGLSNEFNVL</sequence>
<dbReference type="PANTHER" id="PTHR47926">
    <property type="entry name" value="PENTATRICOPEPTIDE REPEAT-CONTAINING PROTEIN"/>
    <property type="match status" value="1"/>
</dbReference>
<protein>
    <recommendedName>
        <fullName evidence="5">Pentatricopeptide repeat-containing protein</fullName>
    </recommendedName>
</protein>
<dbReference type="Pfam" id="PF13812">
    <property type="entry name" value="PPR_3"/>
    <property type="match status" value="1"/>
</dbReference>
<reference evidence="3" key="1">
    <citation type="submission" date="2021-08" db="EMBL/GenBank/DDBJ databases">
        <title>WGS assembly of Ceratopteris richardii.</title>
        <authorList>
            <person name="Marchant D.B."/>
            <person name="Chen G."/>
            <person name="Jenkins J."/>
            <person name="Shu S."/>
            <person name="Leebens-Mack J."/>
            <person name="Grimwood J."/>
            <person name="Schmutz J."/>
            <person name="Soltis P."/>
            <person name="Soltis D."/>
            <person name="Chen Z.-H."/>
        </authorList>
    </citation>
    <scope>NUCLEOTIDE SEQUENCE</scope>
    <source>
        <strain evidence="3">Whitten #5841</strain>
        <tissue evidence="3">Leaf</tissue>
    </source>
</reference>
<feature type="repeat" description="PPR" evidence="2">
    <location>
        <begin position="339"/>
        <end position="373"/>
    </location>
</feature>
<feature type="repeat" description="PPR" evidence="2">
    <location>
        <begin position="743"/>
        <end position="777"/>
    </location>
</feature>
<evidence type="ECO:0000313" key="3">
    <source>
        <dbReference type="EMBL" id="KAH7428798.1"/>
    </source>
</evidence>
<dbReference type="InterPro" id="IPR002885">
    <property type="entry name" value="PPR_rpt"/>
</dbReference>
<proteinExistence type="predicted"/>
<keyword evidence="1" id="KW-0677">Repeat</keyword>
<feature type="repeat" description="PPR" evidence="2">
    <location>
        <begin position="712"/>
        <end position="742"/>
    </location>
</feature>
<dbReference type="InterPro" id="IPR046960">
    <property type="entry name" value="PPR_At4g14850-like_plant"/>
</dbReference>
<keyword evidence="4" id="KW-1185">Reference proteome</keyword>
<dbReference type="GO" id="GO:0009451">
    <property type="term" value="P:RNA modification"/>
    <property type="evidence" value="ECO:0007669"/>
    <property type="project" value="InterPro"/>
</dbReference>
<name>A0A8T2U2B9_CERRI</name>
<dbReference type="OMA" id="CANIEDT"/>
<evidence type="ECO:0008006" key="5">
    <source>
        <dbReference type="Google" id="ProtNLM"/>
    </source>
</evidence>
<accession>A0A8T2U2B9</accession>
<feature type="repeat" description="PPR" evidence="2">
    <location>
        <begin position="238"/>
        <end position="272"/>
    </location>
</feature>
<feature type="repeat" description="PPR" evidence="2">
    <location>
        <begin position="844"/>
        <end position="878"/>
    </location>
</feature>
<dbReference type="Gene3D" id="1.25.40.10">
    <property type="entry name" value="Tetratricopeptide repeat domain"/>
    <property type="match status" value="7"/>
</dbReference>
<gene>
    <name evidence="3" type="ORF">KP509_09G018400</name>
</gene>
<dbReference type="AlphaFoldDB" id="A0A8T2U2B9"/>
<feature type="repeat" description="PPR" evidence="2">
    <location>
        <begin position="440"/>
        <end position="474"/>
    </location>
</feature>
<dbReference type="Proteomes" id="UP000825935">
    <property type="component" value="Chromosome 9"/>
</dbReference>
<dbReference type="GO" id="GO:0048731">
    <property type="term" value="P:system development"/>
    <property type="evidence" value="ECO:0007669"/>
    <property type="project" value="UniProtKB-ARBA"/>
</dbReference>
<evidence type="ECO:0000256" key="2">
    <source>
        <dbReference type="PROSITE-ProRule" id="PRU00708"/>
    </source>
</evidence>
<comment type="caution">
    <text evidence="3">The sequence shown here is derived from an EMBL/GenBank/DDBJ whole genome shotgun (WGS) entry which is preliminary data.</text>
</comment>
<dbReference type="NCBIfam" id="TIGR00756">
    <property type="entry name" value="PPR"/>
    <property type="match status" value="6"/>
</dbReference>
<evidence type="ECO:0000313" key="4">
    <source>
        <dbReference type="Proteomes" id="UP000825935"/>
    </source>
</evidence>